<keyword evidence="10" id="KW-1133">Transmembrane helix</keyword>
<feature type="transmembrane region" description="Helical" evidence="10">
    <location>
        <begin position="151"/>
        <end position="172"/>
    </location>
</feature>
<keyword evidence="5" id="KW-0547">Nucleotide-binding</keyword>
<dbReference type="SUPFAM" id="SSF55874">
    <property type="entry name" value="ATPase domain of HSP90 chaperone/DNA topoisomerase II/histidine kinase"/>
    <property type="match status" value="1"/>
</dbReference>
<evidence type="ECO:0000256" key="1">
    <source>
        <dbReference type="ARBA" id="ARBA00000085"/>
    </source>
</evidence>
<keyword evidence="7" id="KW-0067">ATP-binding</keyword>
<keyword evidence="10" id="KW-0472">Membrane</keyword>
<accession>A0A1H9W5Q3</accession>
<dbReference type="GO" id="GO:0005524">
    <property type="term" value="F:ATP binding"/>
    <property type="evidence" value="ECO:0007669"/>
    <property type="project" value="UniProtKB-KW"/>
</dbReference>
<evidence type="ECO:0000256" key="7">
    <source>
        <dbReference type="ARBA" id="ARBA00022840"/>
    </source>
</evidence>
<dbReference type="RefSeq" id="WP_143081888.1">
    <property type="nucleotide sequence ID" value="NZ_FOGO01000015.1"/>
</dbReference>
<evidence type="ECO:0000259" key="11">
    <source>
        <dbReference type="Pfam" id="PF02518"/>
    </source>
</evidence>
<evidence type="ECO:0000256" key="3">
    <source>
        <dbReference type="ARBA" id="ARBA00022553"/>
    </source>
</evidence>
<keyword evidence="14" id="KW-1185">Reference proteome</keyword>
<evidence type="ECO:0000256" key="5">
    <source>
        <dbReference type="ARBA" id="ARBA00022741"/>
    </source>
</evidence>
<keyword evidence="3" id="KW-0597">Phosphoprotein</keyword>
<dbReference type="Gene3D" id="1.20.5.1930">
    <property type="match status" value="1"/>
</dbReference>
<reference evidence="14" key="1">
    <citation type="submission" date="2016-10" db="EMBL/GenBank/DDBJ databases">
        <authorList>
            <person name="Varghese N."/>
            <person name="Submissions S."/>
        </authorList>
    </citation>
    <scope>NUCLEOTIDE SEQUENCE [LARGE SCALE GENOMIC DNA]</scope>
    <source>
        <strain evidence="14">CGMCC 4.6825</strain>
    </source>
</reference>
<evidence type="ECO:0000256" key="6">
    <source>
        <dbReference type="ARBA" id="ARBA00022777"/>
    </source>
</evidence>
<dbReference type="PANTHER" id="PTHR24421">
    <property type="entry name" value="NITRATE/NITRITE SENSOR PROTEIN NARX-RELATED"/>
    <property type="match status" value="1"/>
</dbReference>
<feature type="region of interest" description="Disordered" evidence="9">
    <location>
        <begin position="254"/>
        <end position="297"/>
    </location>
</feature>
<evidence type="ECO:0000256" key="8">
    <source>
        <dbReference type="ARBA" id="ARBA00023012"/>
    </source>
</evidence>
<dbReference type="GO" id="GO:0046983">
    <property type="term" value="F:protein dimerization activity"/>
    <property type="evidence" value="ECO:0007669"/>
    <property type="project" value="InterPro"/>
</dbReference>
<name>A0A1H9W5Q3_9ACTN</name>
<dbReference type="InterPro" id="IPR011712">
    <property type="entry name" value="Sig_transdc_His_kin_sub3_dim/P"/>
</dbReference>
<evidence type="ECO:0000256" key="10">
    <source>
        <dbReference type="SAM" id="Phobius"/>
    </source>
</evidence>
<dbReference type="InterPro" id="IPR036890">
    <property type="entry name" value="HATPase_C_sf"/>
</dbReference>
<organism evidence="13 14">
    <name type="scientific">Streptomyces qinglanensis</name>
    <dbReference type="NCBI Taxonomy" id="943816"/>
    <lineage>
        <taxon>Bacteria</taxon>
        <taxon>Bacillati</taxon>
        <taxon>Actinomycetota</taxon>
        <taxon>Actinomycetes</taxon>
        <taxon>Kitasatosporales</taxon>
        <taxon>Streptomycetaceae</taxon>
        <taxon>Streptomyces</taxon>
    </lineage>
</organism>
<evidence type="ECO:0000313" key="14">
    <source>
        <dbReference type="Proteomes" id="UP000182841"/>
    </source>
</evidence>
<keyword evidence="4" id="KW-0808">Transferase</keyword>
<evidence type="ECO:0000259" key="12">
    <source>
        <dbReference type="Pfam" id="PF07730"/>
    </source>
</evidence>
<feature type="domain" description="Histidine kinase/HSP90-like ATPase" evidence="11">
    <location>
        <begin position="335"/>
        <end position="432"/>
    </location>
</feature>
<feature type="compositionally biased region" description="Basic and acidic residues" evidence="9">
    <location>
        <begin position="258"/>
        <end position="273"/>
    </location>
</feature>
<evidence type="ECO:0000256" key="2">
    <source>
        <dbReference type="ARBA" id="ARBA00012438"/>
    </source>
</evidence>
<feature type="transmembrane region" description="Helical" evidence="10">
    <location>
        <begin position="119"/>
        <end position="139"/>
    </location>
</feature>
<dbReference type="EC" id="2.7.13.3" evidence="2"/>
<keyword evidence="6 13" id="KW-0418">Kinase</keyword>
<proteinExistence type="predicted"/>
<dbReference type="EMBL" id="FOGO01000015">
    <property type="protein sequence ID" value="SES29195.1"/>
    <property type="molecule type" value="Genomic_DNA"/>
</dbReference>
<dbReference type="Pfam" id="PF07730">
    <property type="entry name" value="HisKA_3"/>
    <property type="match status" value="1"/>
</dbReference>
<keyword evidence="8" id="KW-0902">Two-component regulatory system</keyword>
<comment type="catalytic activity">
    <reaction evidence="1">
        <text>ATP + protein L-histidine = ADP + protein N-phospho-L-histidine.</text>
        <dbReference type="EC" id="2.7.13.3"/>
    </reaction>
</comment>
<feature type="transmembrane region" description="Helical" evidence="10">
    <location>
        <begin position="66"/>
        <end position="84"/>
    </location>
</feature>
<gene>
    <name evidence="13" type="ORF">SAMN05421870_11565</name>
</gene>
<evidence type="ECO:0000256" key="4">
    <source>
        <dbReference type="ARBA" id="ARBA00022679"/>
    </source>
</evidence>
<feature type="domain" description="Signal transduction histidine kinase subgroup 3 dimerisation and phosphoacceptor" evidence="12">
    <location>
        <begin position="190"/>
        <end position="252"/>
    </location>
</feature>
<keyword evidence="10" id="KW-0812">Transmembrane</keyword>
<dbReference type="GO" id="GO:0000155">
    <property type="term" value="F:phosphorelay sensor kinase activity"/>
    <property type="evidence" value="ECO:0007669"/>
    <property type="project" value="InterPro"/>
</dbReference>
<dbReference type="Pfam" id="PF02518">
    <property type="entry name" value="HATPase_c"/>
    <property type="match status" value="1"/>
</dbReference>
<feature type="transmembrane region" description="Helical" evidence="10">
    <location>
        <begin position="41"/>
        <end position="59"/>
    </location>
</feature>
<dbReference type="InterPro" id="IPR050482">
    <property type="entry name" value="Sensor_HK_TwoCompSys"/>
</dbReference>
<dbReference type="InterPro" id="IPR003594">
    <property type="entry name" value="HATPase_dom"/>
</dbReference>
<dbReference type="AlphaFoldDB" id="A0A1H9W5Q3"/>
<dbReference type="Proteomes" id="UP000182841">
    <property type="component" value="Unassembled WGS sequence"/>
</dbReference>
<dbReference type="PANTHER" id="PTHR24421:SF10">
    <property type="entry name" value="NITRATE_NITRITE SENSOR PROTEIN NARQ"/>
    <property type="match status" value="1"/>
</dbReference>
<feature type="transmembrane region" description="Helical" evidence="10">
    <location>
        <begin position="96"/>
        <end position="112"/>
    </location>
</feature>
<evidence type="ECO:0000313" key="13">
    <source>
        <dbReference type="EMBL" id="SES29195.1"/>
    </source>
</evidence>
<sequence>MTKQTDSGRRRRVRLRGFLCALLVGATLVIAAMTTESVGPLVSGSGAVSVIAAWVMTVWGPPQQRVLLVALPGTAAVSVIVTFVYEGPARSDAANWWTAETVALMMLMAVGVRHASIRTAIGLAALLTTTITLSPLRITMNVVPPSSRSETLQLCLIWAILAMVAMGVGAYLRNLDTRSRAIAAAERRAERLSLARDLHDYAAHDVTAVVVLVEAAQVMAKKDARQALELLPEIGAAGAQALKAMDHTVQLMAETPPGDDRERTLGPAGRRELASGSSGEEERSVPPSRRGPRRDLGELEPLVARFNRTGAPEAVLLMAEGATDDIPAEISRMGYRVIVEALTNVRRHAASASRVEVLLRREGADDSSRLRVQITDDAQHPEAETGLVERVAGAGSTGISSLSERVEGLGGRLTAGPREGGGWRVAVVLPLSSYKAPGGCNLPNG</sequence>
<protein>
    <recommendedName>
        <fullName evidence="2">histidine kinase</fullName>
        <ecNumber evidence="2">2.7.13.3</ecNumber>
    </recommendedName>
</protein>
<evidence type="ECO:0000256" key="9">
    <source>
        <dbReference type="SAM" id="MobiDB-lite"/>
    </source>
</evidence>
<dbReference type="CDD" id="cd16917">
    <property type="entry name" value="HATPase_UhpB-NarQ-NarX-like"/>
    <property type="match status" value="1"/>
</dbReference>
<dbReference type="OrthoDB" id="227596at2"/>
<dbReference type="Gene3D" id="3.30.565.10">
    <property type="entry name" value="Histidine kinase-like ATPase, C-terminal domain"/>
    <property type="match status" value="1"/>
</dbReference>
<dbReference type="GO" id="GO:0016020">
    <property type="term" value="C:membrane"/>
    <property type="evidence" value="ECO:0007669"/>
    <property type="project" value="InterPro"/>
</dbReference>